<feature type="compositionally biased region" description="Basic residues" evidence="1">
    <location>
        <begin position="119"/>
        <end position="130"/>
    </location>
</feature>
<dbReference type="Proteomes" id="UP000006853">
    <property type="component" value="Chromosome 1"/>
</dbReference>
<sequence>MVVVHPLRESLYIGYRGLPLTLLPPNKTKQWLKEEPKQEERRRTQTLQRDRSLLTCFLPTSKETLCVPRTQVSSSVKLESCLVKNGRLWTLKEKLLMNPRQRKIRRDMSLRRPSISKSNTKRRNKLPFFE</sequence>
<gene>
    <name evidence="2" type="primary">NHP6B</name>
    <name evidence="2" type="ordered locus">PP7435_Chr1-2005</name>
</gene>
<reference evidence="2 3" key="1">
    <citation type="journal article" date="2011" name="J. Biotechnol.">
        <title>High-quality genome sequence of Pichia pastoris CBS7435.</title>
        <authorList>
            <person name="Kuberl A."/>
            <person name="Schneider J."/>
            <person name="Thallinger G.G."/>
            <person name="Anderl I."/>
            <person name="Wibberg D."/>
            <person name="Hajek T."/>
            <person name="Jaenicke S."/>
            <person name="Brinkrolf K."/>
            <person name="Goesmann A."/>
            <person name="Szczepanowski R."/>
            <person name="Puhler A."/>
            <person name="Schwab H."/>
            <person name="Glieder A."/>
            <person name="Pichler H."/>
        </authorList>
    </citation>
    <scope>NUCLEOTIDE SEQUENCE [LARGE SCALE GENOMIC DNA]</scope>
    <source>
        <strain evidence="3">ATCC 76273 / CBS 7435 / CECT 11047 / NRRL Y-11430 / Wegner 21-1</strain>
    </source>
</reference>
<accession>A0A1G4KP58</accession>
<evidence type="ECO:0000313" key="3">
    <source>
        <dbReference type="Proteomes" id="UP000006853"/>
    </source>
</evidence>
<name>A0A1G4KP58_KOMPC</name>
<evidence type="ECO:0000313" key="2">
    <source>
        <dbReference type="EMBL" id="SCV11796.1"/>
    </source>
</evidence>
<protein>
    <submittedName>
        <fullName evidence="2">High-mobility group (HMG) protein</fullName>
    </submittedName>
</protein>
<feature type="region of interest" description="Disordered" evidence="1">
    <location>
        <begin position="103"/>
        <end position="130"/>
    </location>
</feature>
<organism evidence="2 3">
    <name type="scientific">Komagataella phaffii (strain ATCC 76273 / CBS 7435 / CECT 11047 / NRRL Y-11430 / Wegner 21-1)</name>
    <name type="common">Yeast</name>
    <name type="synonym">Pichia pastoris</name>
    <dbReference type="NCBI Taxonomy" id="981350"/>
    <lineage>
        <taxon>Eukaryota</taxon>
        <taxon>Fungi</taxon>
        <taxon>Dikarya</taxon>
        <taxon>Ascomycota</taxon>
        <taxon>Saccharomycotina</taxon>
        <taxon>Pichiomycetes</taxon>
        <taxon>Pichiales</taxon>
        <taxon>Pichiaceae</taxon>
        <taxon>Komagataella</taxon>
    </lineage>
</organism>
<dbReference type="AlphaFoldDB" id="A0A1G4KP58"/>
<proteinExistence type="predicted"/>
<reference evidence="2 3" key="2">
    <citation type="journal article" date="2016" name="FEMS Yeast Res.">
        <title>Curation of the genome annotation of Pichia pastoris (Komagataella phaffii) CBS7435 from gene level to protein function.</title>
        <authorList>
            <person name="Valli M."/>
            <person name="Tatto N.E."/>
            <person name="Peymann A."/>
            <person name="Gruber C."/>
            <person name="Landes N."/>
            <person name="Ekker H."/>
            <person name="Thallinger G.G."/>
            <person name="Mattanovich D."/>
            <person name="Gasser B."/>
            <person name="Graf A.B."/>
        </authorList>
    </citation>
    <scope>GENOME REANNOTATION</scope>
    <source>
        <strain evidence="2 3">ATCC 76273 / CBS 7435 / CECT 11047 / NRRL Y-11430 / Wegner 21-1</strain>
    </source>
</reference>
<evidence type="ECO:0000256" key="1">
    <source>
        <dbReference type="SAM" id="MobiDB-lite"/>
    </source>
</evidence>
<keyword evidence="3" id="KW-1185">Reference proteome</keyword>
<dbReference type="EMBL" id="FR839628">
    <property type="protein sequence ID" value="SCV11796.1"/>
    <property type="molecule type" value="Genomic_DNA"/>
</dbReference>